<gene>
    <name evidence="1" type="ORF">PCOR1329_LOCUS25084</name>
</gene>
<evidence type="ECO:0000313" key="1">
    <source>
        <dbReference type="EMBL" id="CAK0824771.1"/>
    </source>
</evidence>
<keyword evidence="2" id="KW-1185">Reference proteome</keyword>
<accession>A0ABN9S1N8</accession>
<protein>
    <submittedName>
        <fullName evidence="1">Uncharacterized protein</fullName>
    </submittedName>
</protein>
<sequence>MFQPAFFDVYVIVRSPNCASDSTAGWSGDRSALSTPNKAGADALTLHRLRRQGCGLTFFACRSYKADNAAQYEYCSTKAKLACLNCVAPAEPEHTRTAAIRLARAS</sequence>
<dbReference type="EMBL" id="CAUYUJ010008724">
    <property type="protein sequence ID" value="CAK0824771.1"/>
    <property type="molecule type" value="Genomic_DNA"/>
</dbReference>
<evidence type="ECO:0000313" key="2">
    <source>
        <dbReference type="Proteomes" id="UP001189429"/>
    </source>
</evidence>
<comment type="caution">
    <text evidence="1">The sequence shown here is derived from an EMBL/GenBank/DDBJ whole genome shotgun (WGS) entry which is preliminary data.</text>
</comment>
<organism evidence="1 2">
    <name type="scientific">Prorocentrum cordatum</name>
    <dbReference type="NCBI Taxonomy" id="2364126"/>
    <lineage>
        <taxon>Eukaryota</taxon>
        <taxon>Sar</taxon>
        <taxon>Alveolata</taxon>
        <taxon>Dinophyceae</taxon>
        <taxon>Prorocentrales</taxon>
        <taxon>Prorocentraceae</taxon>
        <taxon>Prorocentrum</taxon>
    </lineage>
</organism>
<name>A0ABN9S1N8_9DINO</name>
<proteinExistence type="predicted"/>
<reference evidence="1" key="1">
    <citation type="submission" date="2023-10" db="EMBL/GenBank/DDBJ databases">
        <authorList>
            <person name="Chen Y."/>
            <person name="Shah S."/>
            <person name="Dougan E. K."/>
            <person name="Thang M."/>
            <person name="Chan C."/>
        </authorList>
    </citation>
    <scope>NUCLEOTIDE SEQUENCE [LARGE SCALE GENOMIC DNA]</scope>
</reference>
<dbReference type="Proteomes" id="UP001189429">
    <property type="component" value="Unassembled WGS sequence"/>
</dbReference>